<dbReference type="Gene3D" id="1.10.3210.10">
    <property type="entry name" value="Hypothetical protein af1432"/>
    <property type="match status" value="2"/>
</dbReference>
<proteinExistence type="predicted"/>
<feature type="domain" description="HTH luxR-type" evidence="1">
    <location>
        <begin position="419"/>
        <end position="484"/>
    </location>
</feature>
<dbReference type="CDD" id="cd00077">
    <property type="entry name" value="HDc"/>
    <property type="match status" value="1"/>
</dbReference>
<dbReference type="Pfam" id="PF13487">
    <property type="entry name" value="HD_5"/>
    <property type="match status" value="2"/>
</dbReference>
<dbReference type="CDD" id="cd06170">
    <property type="entry name" value="LuxR_C_like"/>
    <property type="match status" value="1"/>
</dbReference>
<organism evidence="3 4">
    <name type="scientific">Paeniglutamicibacter terrestris</name>
    <dbReference type="NCBI Taxonomy" id="2723403"/>
    <lineage>
        <taxon>Bacteria</taxon>
        <taxon>Bacillati</taxon>
        <taxon>Actinomycetota</taxon>
        <taxon>Actinomycetes</taxon>
        <taxon>Micrococcales</taxon>
        <taxon>Micrococcaceae</taxon>
        <taxon>Paeniglutamicibacter</taxon>
    </lineage>
</organism>
<name>A0ABX1G627_9MICC</name>
<dbReference type="InterPro" id="IPR000792">
    <property type="entry name" value="Tscrpt_reg_LuxR_C"/>
</dbReference>
<dbReference type="InterPro" id="IPR052020">
    <property type="entry name" value="Cyclic_di-GMP/3'3'-cGAMP_PDE"/>
</dbReference>
<sequence>MEHMLRATVLGLRIAALLALEQKVRERIHHANLLAWIGCHADSFELAAQFGDDISFRSDYYLIDAKGLPMLSMMLRHTGNDMPQVPRLASRAVFSLRAQTVMAELISSHCSSAGQLAARVGLDAQLPGILAHTFERWDGRGLPAGISGTQIPLEMRITQLADAAEVHLRRHGLAGAVSMVHARRGTQFDPQLADLFCARAQDLVRGLLEDDPWASMLALAPKDFPLEAEDVDAVLEAMGDFADLKSPWTVGHSRGVSVLAVHAAGQLWLGTAETQVLRRAGWVHDLGRMGVSNAVWDKAEPLSALESERLSLYPFLTERILSRVPGLRRVAQVAGAHRERLDGSGYPHGRNASELDPSQRLLAAADAYQSYLEPRPHRAALLPRAAGERLRAEAAAGRLDASVVDAVLAAAGPMGPARRSGGPAGLTGRELEVLALICRGMNNKDIAAALVIAPKTARNHVEHIYLKIGATNRVTATLFALENGLWDRGTSRA</sequence>
<evidence type="ECO:0000259" key="2">
    <source>
        <dbReference type="PROSITE" id="PS51832"/>
    </source>
</evidence>
<evidence type="ECO:0000259" key="1">
    <source>
        <dbReference type="PROSITE" id="PS50043"/>
    </source>
</evidence>
<dbReference type="EMBL" id="JAAWVT010000004">
    <property type="protein sequence ID" value="NKG21166.1"/>
    <property type="molecule type" value="Genomic_DNA"/>
</dbReference>
<dbReference type="PRINTS" id="PR00038">
    <property type="entry name" value="HTHLUXR"/>
</dbReference>
<dbReference type="InterPro" id="IPR036388">
    <property type="entry name" value="WH-like_DNA-bd_sf"/>
</dbReference>
<dbReference type="SMART" id="SM00421">
    <property type="entry name" value="HTH_LUXR"/>
    <property type="match status" value="1"/>
</dbReference>
<dbReference type="Pfam" id="PF00196">
    <property type="entry name" value="GerE"/>
    <property type="match status" value="1"/>
</dbReference>
<dbReference type="Gene3D" id="1.10.10.10">
    <property type="entry name" value="Winged helix-like DNA-binding domain superfamily/Winged helix DNA-binding domain"/>
    <property type="match status" value="1"/>
</dbReference>
<gene>
    <name evidence="3" type="ORF">HED64_10675</name>
</gene>
<accession>A0ABX1G627</accession>
<dbReference type="InterPro" id="IPR003607">
    <property type="entry name" value="HD/PDEase_dom"/>
</dbReference>
<evidence type="ECO:0000313" key="3">
    <source>
        <dbReference type="EMBL" id="NKG21166.1"/>
    </source>
</evidence>
<dbReference type="SUPFAM" id="SSF109604">
    <property type="entry name" value="HD-domain/PDEase-like"/>
    <property type="match status" value="1"/>
</dbReference>
<feature type="domain" description="HD-GYP" evidence="2">
    <location>
        <begin position="227"/>
        <end position="423"/>
    </location>
</feature>
<evidence type="ECO:0000313" key="4">
    <source>
        <dbReference type="Proteomes" id="UP000746595"/>
    </source>
</evidence>
<dbReference type="PROSITE" id="PS50043">
    <property type="entry name" value="HTH_LUXR_2"/>
    <property type="match status" value="1"/>
</dbReference>
<dbReference type="PROSITE" id="PS51832">
    <property type="entry name" value="HD_GYP"/>
    <property type="match status" value="1"/>
</dbReference>
<dbReference type="PANTHER" id="PTHR45228">
    <property type="entry name" value="CYCLIC DI-GMP PHOSPHODIESTERASE TM_0186-RELATED"/>
    <property type="match status" value="1"/>
</dbReference>
<keyword evidence="4" id="KW-1185">Reference proteome</keyword>
<reference evidence="3 4" key="1">
    <citation type="submission" date="2020-04" db="EMBL/GenBank/DDBJ databases">
        <title>Paeniglutamicibacter sp. ANT13_2, a novel actinomycete isolated from sediment in Antarctica.</title>
        <authorList>
            <person name="Sakdapetsiri C."/>
            <person name="Pinyakong O."/>
        </authorList>
    </citation>
    <scope>NUCLEOTIDE SEQUENCE [LARGE SCALE GENOMIC DNA]</scope>
    <source>
        <strain evidence="3 4">ANT13_2</strain>
    </source>
</reference>
<protein>
    <submittedName>
        <fullName evidence="3">HD domain-containing protein</fullName>
    </submittedName>
</protein>
<dbReference type="InterPro" id="IPR016032">
    <property type="entry name" value="Sig_transdc_resp-reg_C-effctor"/>
</dbReference>
<dbReference type="SUPFAM" id="SSF46894">
    <property type="entry name" value="C-terminal effector domain of the bipartite response regulators"/>
    <property type="match status" value="1"/>
</dbReference>
<dbReference type="Proteomes" id="UP000746595">
    <property type="component" value="Unassembled WGS sequence"/>
</dbReference>
<comment type="caution">
    <text evidence="3">The sequence shown here is derived from an EMBL/GenBank/DDBJ whole genome shotgun (WGS) entry which is preliminary data.</text>
</comment>
<dbReference type="InterPro" id="IPR037522">
    <property type="entry name" value="HD_GYP_dom"/>
</dbReference>
<dbReference type="SMART" id="SM00471">
    <property type="entry name" value="HDc"/>
    <property type="match status" value="1"/>
</dbReference>